<evidence type="ECO:0000313" key="3">
    <source>
        <dbReference type="EMBL" id="PYG87560.1"/>
    </source>
</evidence>
<dbReference type="Pfam" id="PF01841">
    <property type="entry name" value="Transglut_core"/>
    <property type="match status" value="1"/>
</dbReference>
<dbReference type="InterPro" id="IPR052901">
    <property type="entry name" value="Bact_TGase-like"/>
</dbReference>
<feature type="transmembrane region" description="Helical" evidence="1">
    <location>
        <begin position="164"/>
        <end position="183"/>
    </location>
</feature>
<dbReference type="Gene3D" id="3.10.620.30">
    <property type="match status" value="1"/>
</dbReference>
<feature type="transmembrane region" description="Helical" evidence="1">
    <location>
        <begin position="114"/>
        <end position="134"/>
    </location>
</feature>
<sequence>MSHENRISKSAYLFLVMLMSSGICQTLYTSLFMTADLSGTVFIAVILFTLLYFVIFRNKITTLAASLVLFAASAAGALYLIFIIGITDMGNWLNNFYNWFINVCNGYTDETSPLYANLILLLLVSFVTLLVFIFSIKAYNFYVLTCMMFCVFFVQLQFEVFVSDISFILSLFSFLLYYFFHILKRRSKESTYVIENKLMYLVCILPVCILVIAFSLSLPVGSNRIEISWLDEKFDNAANYFFEKDRADFDYFSIEATGFGNNSRLGGNIKLNKAHVMNVKSESSKLYLKASSKAFYNGHGWYDNNEQLTQLGTSRNNYTIQLNQDAEEFCDGIFIETGSLDNDEIFKPVKTEIEFENIKTKSIFVPLKTNAITFRNFQTLFSDNEQMISSSGKQSRGFIYTAEYNNLMLNSDKLKSILRKSYKGYFSNLLEKYYAGESPSFVLNMSGLVKIPYTDRTSKLFNERIISNKEMKDFISRTYNIYERYTQLPEEVTPRVRQLAQNLTKTEYNNYDKAKAVESYLSSNFPYTLSPGRPPIDKDFVDYFLFEGKKGYCTYYATAMTVLLRCIDIPARFVEGYVMPPKADNGIFKVTNEQAHAWVEVYLEGFGWIPFEPTASFTGKMYYDTTITSQAFEDKMPDSGYSSYLDYLEMLEKNKNKAGAGYDGNISDLSEENEAGNVFLVIIIILTSLGMFLLAFILLIIINTVKHNFAIRKIRRLEPNKSVLEGYSYILKVLHTRNIFYEPGETPAQFGKRIEKTFDFKGYSLNKTDFTRITSHYINARYSKVLLKVNDREDMLYFINVLLDMTADQAGRFKSIMSRYILGKF</sequence>
<dbReference type="AlphaFoldDB" id="A0A318XJQ8"/>
<dbReference type="EMBL" id="QKMR01000010">
    <property type="protein sequence ID" value="PYG87560.1"/>
    <property type="molecule type" value="Genomic_DNA"/>
</dbReference>
<keyword evidence="1" id="KW-0472">Membrane</keyword>
<dbReference type="PANTHER" id="PTHR42736:SF1">
    <property type="entry name" value="PROTEIN-GLUTAMINE GAMMA-GLUTAMYLTRANSFERASE"/>
    <property type="match status" value="1"/>
</dbReference>
<feature type="transmembrane region" description="Helical" evidence="1">
    <location>
        <begin position="37"/>
        <end position="56"/>
    </location>
</feature>
<dbReference type="InterPro" id="IPR002931">
    <property type="entry name" value="Transglutaminase-like"/>
</dbReference>
<keyword evidence="1" id="KW-1133">Transmembrane helix</keyword>
<dbReference type="PANTHER" id="PTHR42736">
    <property type="entry name" value="PROTEIN-GLUTAMINE GAMMA-GLUTAMYLTRANSFERASE"/>
    <property type="match status" value="1"/>
</dbReference>
<dbReference type="OrthoDB" id="9804872at2"/>
<reference evidence="3 4" key="1">
    <citation type="submission" date="2018-06" db="EMBL/GenBank/DDBJ databases">
        <title>Genomic Encyclopedia of Type Strains, Phase I: the one thousand microbial genomes (KMG-I) project.</title>
        <authorList>
            <person name="Kyrpides N."/>
        </authorList>
    </citation>
    <scope>NUCLEOTIDE SEQUENCE [LARGE SCALE GENOMIC DNA]</scope>
    <source>
        <strain evidence="3 4">DSM 19573</strain>
    </source>
</reference>
<dbReference type="Proteomes" id="UP000248132">
    <property type="component" value="Unassembled WGS sequence"/>
</dbReference>
<comment type="caution">
    <text evidence="3">The sequence shown here is derived from an EMBL/GenBank/DDBJ whole genome shotgun (WGS) entry which is preliminary data.</text>
</comment>
<evidence type="ECO:0000256" key="1">
    <source>
        <dbReference type="SAM" id="Phobius"/>
    </source>
</evidence>
<protein>
    <submittedName>
        <fullName evidence="3">Transglutaminase superfamily protein</fullName>
    </submittedName>
</protein>
<keyword evidence="4" id="KW-1185">Reference proteome</keyword>
<dbReference type="InterPro" id="IPR038765">
    <property type="entry name" value="Papain-like_cys_pep_sf"/>
</dbReference>
<accession>A0A318XJQ8</accession>
<feature type="transmembrane region" description="Helical" evidence="1">
    <location>
        <begin position="198"/>
        <end position="218"/>
    </location>
</feature>
<keyword evidence="1" id="KW-0812">Transmembrane</keyword>
<name>A0A318XJQ8_9FIRM</name>
<feature type="transmembrane region" description="Helical" evidence="1">
    <location>
        <begin position="678"/>
        <end position="705"/>
    </location>
</feature>
<dbReference type="SUPFAM" id="SSF54001">
    <property type="entry name" value="Cysteine proteinases"/>
    <property type="match status" value="1"/>
</dbReference>
<evidence type="ECO:0000259" key="2">
    <source>
        <dbReference type="SMART" id="SM00460"/>
    </source>
</evidence>
<organism evidence="3 4">
    <name type="scientific">Ruminiclostridium sufflavum DSM 19573</name>
    <dbReference type="NCBI Taxonomy" id="1121337"/>
    <lineage>
        <taxon>Bacteria</taxon>
        <taxon>Bacillati</taxon>
        <taxon>Bacillota</taxon>
        <taxon>Clostridia</taxon>
        <taxon>Eubacteriales</taxon>
        <taxon>Oscillospiraceae</taxon>
        <taxon>Ruminiclostridium</taxon>
    </lineage>
</organism>
<feature type="transmembrane region" description="Helical" evidence="1">
    <location>
        <begin position="141"/>
        <end position="158"/>
    </location>
</feature>
<gene>
    <name evidence="3" type="ORF">LY28_01928</name>
</gene>
<dbReference type="SMART" id="SM00460">
    <property type="entry name" value="TGc"/>
    <property type="match status" value="1"/>
</dbReference>
<dbReference type="RefSeq" id="WP_110461965.1">
    <property type="nucleotide sequence ID" value="NZ_QKMR01000010.1"/>
</dbReference>
<feature type="domain" description="Transglutaminase-like" evidence="2">
    <location>
        <begin position="545"/>
        <end position="615"/>
    </location>
</feature>
<proteinExistence type="predicted"/>
<feature type="transmembrane region" description="Helical" evidence="1">
    <location>
        <begin position="12"/>
        <end position="31"/>
    </location>
</feature>
<evidence type="ECO:0000313" key="4">
    <source>
        <dbReference type="Proteomes" id="UP000248132"/>
    </source>
</evidence>
<feature type="transmembrane region" description="Helical" evidence="1">
    <location>
        <begin position="63"/>
        <end position="86"/>
    </location>
</feature>